<comment type="caution">
    <text evidence="2">The sequence shown here is derived from an EMBL/GenBank/DDBJ whole genome shotgun (WGS) entry which is preliminary data.</text>
</comment>
<protein>
    <recommendedName>
        <fullName evidence="4">Glycosyl hydrolase family 98 putative carbohydrate-binding module domain-containing protein</fullName>
    </recommendedName>
</protein>
<evidence type="ECO:0008006" key="4">
    <source>
        <dbReference type="Google" id="ProtNLM"/>
    </source>
</evidence>
<sequence>MQKIKLISSFVASTVVLCVTTAFSETIAQAPPKVPRPVPLLRAKCVSSGLGTAREQNLDVSIGRAVYSSQFYLGPGYRAASLTCKIKPDNRPQPVFQTLNLGFGMRDNDTRSPAVQVRVYLDGRQADARTVAPAQQALISLDVSNVSNVGIEAVCTSQTQYCDRVYFFNTDLNLPPIVSPQPAPQRKN</sequence>
<reference evidence="2" key="1">
    <citation type="submission" date="2020-09" db="EMBL/GenBank/DDBJ databases">
        <title>Iningainema tapete sp. nov. (Scytonemataceae, Cyanobacteria) from greenhouses in central Florida (USA) produces two types of nodularin with biosynthetic potential for microcystin-LR and anabaenopeptins.</title>
        <authorList>
            <person name="Berthold D.E."/>
            <person name="Lefler F.W."/>
            <person name="Huang I.-S."/>
            <person name="Abdulla H."/>
            <person name="Zimba P.V."/>
            <person name="Laughinghouse H.D. IV."/>
        </authorList>
    </citation>
    <scope>NUCLEOTIDE SEQUENCE</scope>
    <source>
        <strain evidence="2">BLCCT55</strain>
    </source>
</reference>
<evidence type="ECO:0000256" key="1">
    <source>
        <dbReference type="SAM" id="SignalP"/>
    </source>
</evidence>
<keyword evidence="3" id="KW-1185">Reference proteome</keyword>
<feature type="signal peptide" evidence="1">
    <location>
        <begin position="1"/>
        <end position="24"/>
    </location>
</feature>
<dbReference type="AlphaFoldDB" id="A0A8J6XV41"/>
<accession>A0A8J6XV41</accession>
<evidence type="ECO:0000313" key="3">
    <source>
        <dbReference type="Proteomes" id="UP000629098"/>
    </source>
</evidence>
<dbReference type="RefSeq" id="WP_190837834.1">
    <property type="nucleotide sequence ID" value="NZ_CAWPPI010000126.1"/>
</dbReference>
<feature type="chain" id="PRO_5035146578" description="Glycosyl hydrolase family 98 putative carbohydrate-binding module domain-containing protein" evidence="1">
    <location>
        <begin position="25"/>
        <end position="188"/>
    </location>
</feature>
<keyword evidence="1" id="KW-0732">Signal</keyword>
<evidence type="ECO:0000313" key="2">
    <source>
        <dbReference type="EMBL" id="MBD2778311.1"/>
    </source>
</evidence>
<proteinExistence type="predicted"/>
<dbReference type="Proteomes" id="UP000629098">
    <property type="component" value="Unassembled WGS sequence"/>
</dbReference>
<name>A0A8J6XV41_9CYAN</name>
<organism evidence="2 3">
    <name type="scientific">Iningainema tapete BLCC-T55</name>
    <dbReference type="NCBI Taxonomy" id="2748662"/>
    <lineage>
        <taxon>Bacteria</taxon>
        <taxon>Bacillati</taxon>
        <taxon>Cyanobacteriota</taxon>
        <taxon>Cyanophyceae</taxon>
        <taxon>Nostocales</taxon>
        <taxon>Scytonemataceae</taxon>
        <taxon>Iningainema tapete</taxon>
    </lineage>
</organism>
<dbReference type="EMBL" id="JACXAE010000126">
    <property type="protein sequence ID" value="MBD2778311.1"/>
    <property type="molecule type" value="Genomic_DNA"/>
</dbReference>
<gene>
    <name evidence="2" type="ORF">ICL16_41295</name>
</gene>